<dbReference type="GO" id="GO:0005968">
    <property type="term" value="C:Rab-protein geranylgeranyltransferase complex"/>
    <property type="evidence" value="ECO:0007669"/>
    <property type="project" value="UniProtKB-UniRule"/>
</dbReference>
<evidence type="ECO:0000259" key="12">
    <source>
        <dbReference type="Pfam" id="PF00432"/>
    </source>
</evidence>
<name>A0A2P7YZZ7_9ASCO</name>
<gene>
    <name evidence="13" type="ORF">C7M61_001224</name>
</gene>
<dbReference type="RefSeq" id="XP_024716240.1">
    <property type="nucleotide sequence ID" value="XM_024856641.1"/>
</dbReference>
<dbReference type="Proteomes" id="UP000241107">
    <property type="component" value="Unassembled WGS sequence"/>
</dbReference>
<comment type="similarity">
    <text evidence="1 11">Belongs to the protein prenyltransferase subunit beta family.</text>
</comment>
<dbReference type="InterPro" id="IPR008930">
    <property type="entry name" value="Terpenoid_cyclase/PrenylTrfase"/>
</dbReference>
<dbReference type="InterPro" id="IPR026873">
    <property type="entry name" value="Ptb1"/>
</dbReference>
<keyword evidence="4 11" id="KW-0637">Prenyltransferase</keyword>
<comment type="subunit">
    <text evidence="2">Heterodimer of an alpha and a beta subunit.</text>
</comment>
<dbReference type="InterPro" id="IPR045089">
    <property type="entry name" value="PGGT1B-like"/>
</dbReference>
<comment type="catalytic activity">
    <reaction evidence="9 11">
        <text>geranylgeranyl diphosphate + L-cysteinyl-[protein] = S-geranylgeranyl-L-cysteinyl-[protein] + diphosphate</text>
        <dbReference type="Rhea" id="RHEA:21240"/>
        <dbReference type="Rhea" id="RHEA-COMP:10131"/>
        <dbReference type="Rhea" id="RHEA-COMP:11537"/>
        <dbReference type="ChEBI" id="CHEBI:29950"/>
        <dbReference type="ChEBI" id="CHEBI:33019"/>
        <dbReference type="ChEBI" id="CHEBI:57533"/>
        <dbReference type="ChEBI" id="CHEBI:86021"/>
        <dbReference type="EC" id="2.5.1.60"/>
    </reaction>
</comment>
<reference evidence="13 14" key="1">
    <citation type="submission" date="2018-03" db="EMBL/GenBank/DDBJ databases">
        <title>Candida pseudohaemulonii genome assembly and annotation.</title>
        <authorList>
            <person name="Munoz J.F."/>
            <person name="Gade L.G."/>
            <person name="Chow N.A."/>
            <person name="Litvintseva A.P."/>
            <person name="Loparev V.N."/>
            <person name="Cuomo C.A."/>
        </authorList>
    </citation>
    <scope>NUCLEOTIDE SEQUENCE [LARGE SCALE GENOMIC DNA]</scope>
    <source>
        <strain evidence="13 14">B12108</strain>
    </source>
</reference>
<evidence type="ECO:0000256" key="11">
    <source>
        <dbReference type="RuleBase" id="RU365076"/>
    </source>
</evidence>
<dbReference type="Pfam" id="PF00432">
    <property type="entry name" value="Prenyltrans"/>
    <property type="match status" value="1"/>
</dbReference>
<accession>A0A2P7YZZ7</accession>
<dbReference type="PANTHER" id="PTHR11774">
    <property type="entry name" value="GERANYLGERANYL TRANSFERASE TYPE BETA SUBUNIT"/>
    <property type="match status" value="1"/>
</dbReference>
<dbReference type="EMBL" id="PYFQ01000001">
    <property type="protein sequence ID" value="PSK41541.1"/>
    <property type="molecule type" value="Genomic_DNA"/>
</dbReference>
<evidence type="ECO:0000256" key="4">
    <source>
        <dbReference type="ARBA" id="ARBA00022602"/>
    </source>
</evidence>
<evidence type="ECO:0000256" key="9">
    <source>
        <dbReference type="ARBA" id="ARBA00047658"/>
    </source>
</evidence>
<evidence type="ECO:0000256" key="6">
    <source>
        <dbReference type="ARBA" id="ARBA00022723"/>
    </source>
</evidence>
<evidence type="ECO:0000256" key="8">
    <source>
        <dbReference type="ARBA" id="ARBA00022833"/>
    </source>
</evidence>
<dbReference type="GO" id="GO:0004663">
    <property type="term" value="F:Rab geranylgeranyltransferase activity"/>
    <property type="evidence" value="ECO:0007669"/>
    <property type="project" value="UniProtKB-UniRule"/>
</dbReference>
<comment type="cofactor">
    <cofactor evidence="11">
        <name>Zn(2+)</name>
        <dbReference type="ChEBI" id="CHEBI:29105"/>
    </cofactor>
    <text evidence="11">Binds 1 zinc ion per subunit.</text>
</comment>
<dbReference type="PANTHER" id="PTHR11774:SF11">
    <property type="entry name" value="GERANYLGERANYL TRANSFERASE TYPE-2 SUBUNIT BETA"/>
    <property type="match status" value="1"/>
</dbReference>
<dbReference type="EC" id="2.5.1.60" evidence="3 11"/>
<evidence type="ECO:0000313" key="13">
    <source>
        <dbReference type="EMBL" id="PSK41541.1"/>
    </source>
</evidence>
<evidence type="ECO:0000313" key="14">
    <source>
        <dbReference type="Proteomes" id="UP000241107"/>
    </source>
</evidence>
<comment type="caution">
    <text evidence="13">The sequence shown here is derived from an EMBL/GenBank/DDBJ whole genome shotgun (WGS) entry which is preliminary data.</text>
</comment>
<dbReference type="OrthoDB" id="5428259at2759"/>
<keyword evidence="7" id="KW-0677">Repeat</keyword>
<evidence type="ECO:0000256" key="7">
    <source>
        <dbReference type="ARBA" id="ARBA00022737"/>
    </source>
</evidence>
<evidence type="ECO:0000256" key="5">
    <source>
        <dbReference type="ARBA" id="ARBA00022679"/>
    </source>
</evidence>
<evidence type="ECO:0000256" key="1">
    <source>
        <dbReference type="ARBA" id="ARBA00010497"/>
    </source>
</evidence>
<keyword evidence="5 11" id="KW-0808">Transferase</keyword>
<dbReference type="CDD" id="cd02894">
    <property type="entry name" value="GGTase-II"/>
    <property type="match status" value="1"/>
</dbReference>
<evidence type="ECO:0000256" key="3">
    <source>
        <dbReference type="ARBA" id="ARBA00012656"/>
    </source>
</evidence>
<dbReference type="AlphaFoldDB" id="A0A2P7YZZ7"/>
<dbReference type="FunFam" id="1.50.10.20:FF:000012">
    <property type="entry name" value="Geranylgeranyl transferase type-2 subunit beta"/>
    <property type="match status" value="1"/>
</dbReference>
<proteinExistence type="inferred from homology"/>
<dbReference type="InterPro" id="IPR001330">
    <property type="entry name" value="Prenyltrans"/>
</dbReference>
<dbReference type="SUPFAM" id="SSF48239">
    <property type="entry name" value="Terpenoid cyclases/Protein prenyltransferases"/>
    <property type="match status" value="1"/>
</dbReference>
<dbReference type="GeneID" id="36564615"/>
<dbReference type="VEuPathDB" id="FungiDB:C7M61_001224"/>
<dbReference type="STRING" id="418784.A0A2P7YZZ7"/>
<dbReference type="GO" id="GO:0046872">
    <property type="term" value="F:metal ion binding"/>
    <property type="evidence" value="ECO:0007669"/>
    <property type="project" value="UniProtKB-KW"/>
</dbReference>
<feature type="domain" description="Prenyltransferase alpha-alpha toroid" evidence="12">
    <location>
        <begin position="6"/>
        <end position="311"/>
    </location>
</feature>
<comment type="function">
    <text evidence="11">Catalyzes the transfer of a geranylgeranyl moiety from geranylgeranyl diphosphate to both cysteines of proteins with the C-terminal sequence -XXCC, -XCXC and -CCXX.</text>
</comment>
<dbReference type="Gene3D" id="1.50.10.20">
    <property type="match status" value="1"/>
</dbReference>
<evidence type="ECO:0000256" key="2">
    <source>
        <dbReference type="ARBA" id="ARBA00011355"/>
    </source>
</evidence>
<dbReference type="GO" id="GO:0072657">
    <property type="term" value="P:protein localization to membrane"/>
    <property type="evidence" value="ECO:0007669"/>
    <property type="project" value="UniProtKB-ARBA"/>
</dbReference>
<organism evidence="13 14">
    <name type="scientific">Candidozyma pseudohaemuli</name>
    <dbReference type="NCBI Taxonomy" id="418784"/>
    <lineage>
        <taxon>Eukaryota</taxon>
        <taxon>Fungi</taxon>
        <taxon>Dikarya</taxon>
        <taxon>Ascomycota</taxon>
        <taxon>Saccharomycotina</taxon>
        <taxon>Pichiomycetes</taxon>
        <taxon>Metschnikowiaceae</taxon>
        <taxon>Candidozyma</taxon>
    </lineage>
</organism>
<evidence type="ECO:0000256" key="10">
    <source>
        <dbReference type="ARBA" id="ARBA00069127"/>
    </source>
</evidence>
<keyword evidence="6 11" id="KW-0479">Metal-binding</keyword>
<keyword evidence="14" id="KW-1185">Reference proteome</keyword>
<protein>
    <recommendedName>
        <fullName evidence="10 11">Geranylgeranyl transferase type-2 subunit beta</fullName>
        <ecNumber evidence="3 11">2.5.1.60</ecNumber>
    </recommendedName>
</protein>
<keyword evidence="8 11" id="KW-0862">Zinc</keyword>
<sequence>MSTQEFHRDRHIKFIQELDSKVTKQTYEYWLLEHLRLNGLYWGIMALATVNALDALPRDEVIQFVMDCYDKEEGGFAAFPGHDAHILTTLSGLQILFIYDRFDVIEGEKKDKILEFVMNQRCSGGSFRGDKFGEIDTRFVFAAVYILKMLKGLTQEIADGATDFILRCRNFDGGFGLLPGSESHAAQAYTCLGTLAILEQLDKIDNRTPSWLSERQVLPSGGFNGRPEKLPDVCYSWWVLLSLSMLKKSHWISFEDLEKFILECQDLENGGFSDRPDNQTDVYHTCFAITGLSLMFSSKYGMKPVDPIYCMPVDVTDRLST</sequence>